<dbReference type="Proteomes" id="UP000198379">
    <property type="component" value="Unassembled WGS sequence"/>
</dbReference>
<name>A0A239BPE5_9FLAO</name>
<evidence type="ECO:0000313" key="1">
    <source>
        <dbReference type="EMBL" id="SNS09512.1"/>
    </source>
</evidence>
<dbReference type="AlphaFoldDB" id="A0A239BPE5"/>
<dbReference type="OrthoDB" id="1427655at2"/>
<sequence length="277" mass="31376">MYKVLFLFLLFIGTTVFSQETILLKGNVLNDTIEKASLNVVNLNLRKGAITNEAGVFEIPVRLHDTIHISAVQYESREFIVTQKIYNEKEVSLYLVPKINELDEIQLSNRLLSGNLEEDASSSSLKKQLALVKDMSDKGLLQDIKVPTKEARRLHTATTGINGKGGIGITGFIVPLPLIINGISGKTKRLKKHIAVVAYQEQIEGALNRFPDSILIAYLKIPEEQLEDFVFYALKDEKKLKTINVDNPILFLDYLYEKSIKYHALREKEVFVKNKNK</sequence>
<reference evidence="1 2" key="1">
    <citation type="submission" date="2017-06" db="EMBL/GenBank/DDBJ databases">
        <authorList>
            <person name="Kim H.J."/>
            <person name="Triplett B.A."/>
        </authorList>
    </citation>
    <scope>NUCLEOTIDE SEQUENCE [LARGE SCALE GENOMIC DNA]</scope>
    <source>
        <strain evidence="1 2">DSM 25597</strain>
    </source>
</reference>
<dbReference type="InterPro" id="IPR008969">
    <property type="entry name" value="CarboxyPept-like_regulatory"/>
</dbReference>
<accession>A0A239BPE5</accession>
<protein>
    <recommendedName>
        <fullName evidence="3">CarboxypepD_reg-like domain-containing protein</fullName>
    </recommendedName>
</protein>
<evidence type="ECO:0000313" key="2">
    <source>
        <dbReference type="Proteomes" id="UP000198379"/>
    </source>
</evidence>
<proteinExistence type="predicted"/>
<dbReference type="RefSeq" id="WP_089372924.1">
    <property type="nucleotide sequence ID" value="NZ_BMEP01000005.1"/>
</dbReference>
<organism evidence="1 2">
    <name type="scientific">Dokdonia pacifica</name>
    <dbReference type="NCBI Taxonomy" id="1627892"/>
    <lineage>
        <taxon>Bacteria</taxon>
        <taxon>Pseudomonadati</taxon>
        <taxon>Bacteroidota</taxon>
        <taxon>Flavobacteriia</taxon>
        <taxon>Flavobacteriales</taxon>
        <taxon>Flavobacteriaceae</taxon>
        <taxon>Dokdonia</taxon>
    </lineage>
</organism>
<dbReference type="EMBL" id="FZNY01000006">
    <property type="protein sequence ID" value="SNS09512.1"/>
    <property type="molecule type" value="Genomic_DNA"/>
</dbReference>
<keyword evidence="2" id="KW-1185">Reference proteome</keyword>
<evidence type="ECO:0008006" key="3">
    <source>
        <dbReference type="Google" id="ProtNLM"/>
    </source>
</evidence>
<gene>
    <name evidence="1" type="ORF">SAMN06265376_106326</name>
</gene>
<dbReference type="SUPFAM" id="SSF49464">
    <property type="entry name" value="Carboxypeptidase regulatory domain-like"/>
    <property type="match status" value="1"/>
</dbReference>